<keyword evidence="2" id="KW-0805">Transcription regulation</keyword>
<dbReference type="AlphaFoldDB" id="A0A5E7AI13"/>
<dbReference type="PROSITE" id="PS50931">
    <property type="entry name" value="HTH_LYSR"/>
    <property type="match status" value="1"/>
</dbReference>
<dbReference type="GO" id="GO:0003700">
    <property type="term" value="F:DNA-binding transcription factor activity"/>
    <property type="evidence" value="ECO:0007669"/>
    <property type="project" value="InterPro"/>
</dbReference>
<evidence type="ECO:0000313" key="6">
    <source>
        <dbReference type="EMBL" id="VVN78978.1"/>
    </source>
</evidence>
<comment type="similarity">
    <text evidence="1">Belongs to the LysR transcriptional regulatory family.</text>
</comment>
<dbReference type="SUPFAM" id="SSF53850">
    <property type="entry name" value="Periplasmic binding protein-like II"/>
    <property type="match status" value="1"/>
</dbReference>
<dbReference type="CDD" id="cd08459">
    <property type="entry name" value="PBP2_DntR_NahR_LinR_like"/>
    <property type="match status" value="1"/>
</dbReference>
<dbReference type="InterPro" id="IPR005119">
    <property type="entry name" value="LysR_subst-bd"/>
</dbReference>
<reference evidence="6 7" key="1">
    <citation type="submission" date="2019-09" db="EMBL/GenBank/DDBJ databases">
        <authorList>
            <person name="Chandra G."/>
            <person name="Truman W A."/>
        </authorList>
    </citation>
    <scope>NUCLEOTIDE SEQUENCE [LARGE SCALE GENOMIC DNA]</scope>
    <source>
        <strain evidence="6">PS704</strain>
    </source>
</reference>
<evidence type="ECO:0000256" key="1">
    <source>
        <dbReference type="ARBA" id="ARBA00009437"/>
    </source>
</evidence>
<name>A0A5E7AI13_PSEFL</name>
<protein>
    <submittedName>
        <fullName evidence="6">PCP degradation transcriptional activation protein</fullName>
    </submittedName>
</protein>
<gene>
    <name evidence="6" type="primary">pcpR_3</name>
    <name evidence="6" type="ORF">PS704_00942</name>
</gene>
<organism evidence="6 7">
    <name type="scientific">Pseudomonas fluorescens</name>
    <dbReference type="NCBI Taxonomy" id="294"/>
    <lineage>
        <taxon>Bacteria</taxon>
        <taxon>Pseudomonadati</taxon>
        <taxon>Pseudomonadota</taxon>
        <taxon>Gammaproteobacteria</taxon>
        <taxon>Pseudomonadales</taxon>
        <taxon>Pseudomonadaceae</taxon>
        <taxon>Pseudomonas</taxon>
    </lineage>
</organism>
<dbReference type="SUPFAM" id="SSF46785">
    <property type="entry name" value="Winged helix' DNA-binding domain"/>
    <property type="match status" value="1"/>
</dbReference>
<proteinExistence type="inferred from homology"/>
<dbReference type="InterPro" id="IPR036388">
    <property type="entry name" value="WH-like_DNA-bd_sf"/>
</dbReference>
<keyword evidence="3" id="KW-0238">DNA-binding</keyword>
<dbReference type="RefSeq" id="WP_150636705.1">
    <property type="nucleotide sequence ID" value="NZ_CABVHP010000002.1"/>
</dbReference>
<feature type="domain" description="HTH lysR-type" evidence="5">
    <location>
        <begin position="1"/>
        <end position="59"/>
    </location>
</feature>
<dbReference type="EMBL" id="CABVHP010000002">
    <property type="protein sequence ID" value="VVN78978.1"/>
    <property type="molecule type" value="Genomic_DNA"/>
</dbReference>
<dbReference type="Pfam" id="PF03466">
    <property type="entry name" value="LysR_substrate"/>
    <property type="match status" value="1"/>
</dbReference>
<dbReference type="OrthoDB" id="8557381at2"/>
<dbReference type="Proteomes" id="UP000326557">
    <property type="component" value="Unassembled WGS sequence"/>
</dbReference>
<dbReference type="PANTHER" id="PTHR30118:SF15">
    <property type="entry name" value="TRANSCRIPTIONAL REGULATORY PROTEIN"/>
    <property type="match status" value="1"/>
</dbReference>
<evidence type="ECO:0000256" key="2">
    <source>
        <dbReference type="ARBA" id="ARBA00023015"/>
    </source>
</evidence>
<evidence type="ECO:0000259" key="5">
    <source>
        <dbReference type="PROSITE" id="PS50931"/>
    </source>
</evidence>
<evidence type="ECO:0000313" key="7">
    <source>
        <dbReference type="Proteomes" id="UP000326557"/>
    </source>
</evidence>
<dbReference type="InterPro" id="IPR000847">
    <property type="entry name" value="LysR_HTH_N"/>
</dbReference>
<dbReference type="InterPro" id="IPR036390">
    <property type="entry name" value="WH_DNA-bd_sf"/>
</dbReference>
<dbReference type="PANTHER" id="PTHR30118">
    <property type="entry name" value="HTH-TYPE TRANSCRIPTIONAL REGULATOR LEUO-RELATED"/>
    <property type="match status" value="1"/>
</dbReference>
<dbReference type="GO" id="GO:0003677">
    <property type="term" value="F:DNA binding"/>
    <property type="evidence" value="ECO:0007669"/>
    <property type="project" value="UniProtKB-KW"/>
</dbReference>
<keyword evidence="4" id="KW-0804">Transcription</keyword>
<evidence type="ECO:0000256" key="3">
    <source>
        <dbReference type="ARBA" id="ARBA00023125"/>
    </source>
</evidence>
<evidence type="ECO:0000256" key="4">
    <source>
        <dbReference type="ARBA" id="ARBA00023163"/>
    </source>
</evidence>
<sequence>MKDLNLLYIFEALWRDHSTSIAAQNLGVTQSAVSSSLKRLRQTYGDRLFMLVGRRMEPTPFCVQVAPRLLESLTLIRAVESQMIEFDPGLCRKTFTLRMLDVGEVVCLPPILKKLASVAPFARINTVGGGMDETLNGLATGRIDLALGFMPTLQTDIHRLPVFSQHFVFAMRRDHPLAGEPLSLENYVACDHLLVEAGRTGNQAVERALIDAGGKDCIKMRVPHHLSGPHLLLDSDMIWTLPCALGRSLARFFPLDIQPLPLPIPAFEIDLYWHDRFHRDPQNKWLREMVSRVLKSQQSVWQ</sequence>
<accession>A0A5E7AI13</accession>
<dbReference type="Gene3D" id="1.10.10.10">
    <property type="entry name" value="Winged helix-like DNA-binding domain superfamily/Winged helix DNA-binding domain"/>
    <property type="match status" value="1"/>
</dbReference>
<dbReference type="InterPro" id="IPR050389">
    <property type="entry name" value="LysR-type_TF"/>
</dbReference>
<dbReference type="Pfam" id="PF00126">
    <property type="entry name" value="HTH_1"/>
    <property type="match status" value="1"/>
</dbReference>
<dbReference type="Gene3D" id="3.40.190.10">
    <property type="entry name" value="Periplasmic binding protein-like II"/>
    <property type="match status" value="2"/>
</dbReference>